<gene>
    <name evidence="3" type="ORF">SAMN05421782_10188</name>
</gene>
<protein>
    <submittedName>
        <fullName evidence="3">DNA-binding transcriptional regulator, MerR family</fullName>
    </submittedName>
</protein>
<accession>A0AAX2DLD2</accession>
<organism evidence="3 4">
    <name type="scientific">Listeria ivanovii</name>
    <dbReference type="NCBI Taxonomy" id="1638"/>
    <lineage>
        <taxon>Bacteria</taxon>
        <taxon>Bacillati</taxon>
        <taxon>Bacillota</taxon>
        <taxon>Bacilli</taxon>
        <taxon>Bacillales</taxon>
        <taxon>Listeriaceae</taxon>
        <taxon>Listeria</taxon>
    </lineage>
</organism>
<dbReference type="InterPro" id="IPR000551">
    <property type="entry name" value="MerR-type_HTH_dom"/>
</dbReference>
<dbReference type="SUPFAM" id="SSF46955">
    <property type="entry name" value="Putative DNA-binding domain"/>
    <property type="match status" value="1"/>
</dbReference>
<evidence type="ECO:0000259" key="2">
    <source>
        <dbReference type="PROSITE" id="PS50937"/>
    </source>
</evidence>
<dbReference type="PANTHER" id="PTHR30204">
    <property type="entry name" value="REDOX-CYCLING DRUG-SENSING TRANSCRIPTIONAL ACTIVATOR SOXR"/>
    <property type="match status" value="1"/>
</dbReference>
<dbReference type="Proteomes" id="UP000183610">
    <property type="component" value="Unassembled WGS sequence"/>
</dbReference>
<evidence type="ECO:0000313" key="3">
    <source>
        <dbReference type="EMBL" id="SDW00277.1"/>
    </source>
</evidence>
<dbReference type="SMART" id="SM00422">
    <property type="entry name" value="HTH_MERR"/>
    <property type="match status" value="1"/>
</dbReference>
<dbReference type="CDD" id="cd01107">
    <property type="entry name" value="HTH_BmrR"/>
    <property type="match status" value="1"/>
</dbReference>
<dbReference type="PANTHER" id="PTHR30204:SF97">
    <property type="entry name" value="MERR FAMILY REGULATORY PROTEIN"/>
    <property type="match status" value="1"/>
</dbReference>
<reference evidence="3 4" key="1">
    <citation type="submission" date="2016-10" db="EMBL/GenBank/DDBJ databases">
        <authorList>
            <person name="Varghese N."/>
            <person name="Submissions S."/>
        </authorList>
    </citation>
    <scope>NUCLEOTIDE SEQUENCE [LARGE SCALE GENOMIC DNA]</scope>
    <source>
        <strain evidence="3 4">ATCC 49954</strain>
    </source>
</reference>
<dbReference type="Gene3D" id="1.10.1660.10">
    <property type="match status" value="1"/>
</dbReference>
<keyword evidence="1 3" id="KW-0238">DNA-binding</keyword>
<dbReference type="RefSeq" id="WP_003721050.1">
    <property type="nucleotide sequence ID" value="NZ_FNMX01000001.1"/>
</dbReference>
<comment type="caution">
    <text evidence="3">The sequence shown here is derived from an EMBL/GenBank/DDBJ whole genome shotgun (WGS) entry which is preliminary data.</text>
</comment>
<dbReference type="PROSITE" id="PS00552">
    <property type="entry name" value="HTH_MERR_1"/>
    <property type="match status" value="1"/>
</dbReference>
<dbReference type="PROSITE" id="PS50937">
    <property type="entry name" value="HTH_MERR_2"/>
    <property type="match status" value="1"/>
</dbReference>
<dbReference type="Pfam" id="PF13411">
    <property type="entry name" value="MerR_1"/>
    <property type="match status" value="1"/>
</dbReference>
<evidence type="ECO:0000313" key="4">
    <source>
        <dbReference type="Proteomes" id="UP000183610"/>
    </source>
</evidence>
<dbReference type="AlphaFoldDB" id="A0AAX2DLD2"/>
<dbReference type="EMBL" id="FNMX01000001">
    <property type="protein sequence ID" value="SDW00277.1"/>
    <property type="molecule type" value="Genomic_DNA"/>
</dbReference>
<dbReference type="InterPro" id="IPR047057">
    <property type="entry name" value="MerR_fam"/>
</dbReference>
<dbReference type="InterPro" id="IPR009061">
    <property type="entry name" value="DNA-bd_dom_put_sf"/>
</dbReference>
<sequence length="244" mass="28665">MTPLLSIGEMAKKSQLSIQRLRYYDKIGLLVPAFTDPVSGYRYYEVAQEEQLNFIQALQYMGFSLKAIKQYLDKNTPESLPELLVKYQQKLQEDEARIARKKWLLNRFQLLLKRKPEKSQSVKTTRLILTEPLQMPIHSTILNDPLFHQEVQALINRLNLSKSYSQFPGYLMLDGQAYLFIELDHSVKADGERSLQTSERKPFCLPQNWELKSESENYLLQETVAWVDKELVHGYSYETNLYFE</sequence>
<dbReference type="GO" id="GO:0003700">
    <property type="term" value="F:DNA-binding transcription factor activity"/>
    <property type="evidence" value="ECO:0007669"/>
    <property type="project" value="InterPro"/>
</dbReference>
<feature type="domain" description="HTH merR-type" evidence="2">
    <location>
        <begin position="4"/>
        <end position="74"/>
    </location>
</feature>
<dbReference type="GO" id="GO:0003677">
    <property type="term" value="F:DNA binding"/>
    <property type="evidence" value="ECO:0007669"/>
    <property type="project" value="UniProtKB-KW"/>
</dbReference>
<proteinExistence type="predicted"/>
<name>A0AAX2DLD2_LISIV</name>
<evidence type="ECO:0000256" key="1">
    <source>
        <dbReference type="ARBA" id="ARBA00023125"/>
    </source>
</evidence>